<dbReference type="Gene3D" id="3.40.50.1820">
    <property type="entry name" value="alpha/beta hydrolase"/>
    <property type="match status" value="1"/>
</dbReference>
<dbReference type="GO" id="GO:0016747">
    <property type="term" value="F:acyltransferase activity, transferring groups other than amino-acyl groups"/>
    <property type="evidence" value="ECO:0007669"/>
    <property type="project" value="TreeGrafter"/>
</dbReference>
<proteinExistence type="predicted"/>
<accession>A0A852YT77</accession>
<keyword evidence="1" id="KW-0378">Hydrolase</keyword>
<dbReference type="GO" id="GO:0016787">
    <property type="term" value="F:hydrolase activity"/>
    <property type="evidence" value="ECO:0007669"/>
    <property type="project" value="UniProtKB-KW"/>
</dbReference>
<evidence type="ECO:0000313" key="2">
    <source>
        <dbReference type="Proteomes" id="UP000553888"/>
    </source>
</evidence>
<dbReference type="Pfam" id="PF00756">
    <property type="entry name" value="Esterase"/>
    <property type="match status" value="1"/>
</dbReference>
<name>A0A852YT77_9MICO</name>
<evidence type="ECO:0000313" key="1">
    <source>
        <dbReference type="EMBL" id="NYH00506.1"/>
    </source>
</evidence>
<dbReference type="PANTHER" id="PTHR48098">
    <property type="entry name" value="ENTEROCHELIN ESTERASE-RELATED"/>
    <property type="match status" value="1"/>
</dbReference>
<gene>
    <name evidence="1" type="ORF">BJ979_003131</name>
</gene>
<keyword evidence="2" id="KW-1185">Reference proteome</keyword>
<comment type="caution">
    <text evidence="1">The sequence shown here is derived from an EMBL/GenBank/DDBJ whole genome shotgun (WGS) entry which is preliminary data.</text>
</comment>
<dbReference type="AlphaFoldDB" id="A0A852YT77"/>
<protein>
    <submittedName>
        <fullName evidence="1">S-formylglutathione hydrolase FrmB</fullName>
    </submittedName>
</protein>
<sequence>MAVLDIHLGAPALQMQTEVVVTLPETPPPAGGYPTLYLLHGLGDDGTAWTRWTGIERYAEQHGIAVVMPSGGRSFYTDEAHGLRWWTWIADELPERLGGMLNLNRSRETTFVAGLSMGGYGAFKLALRHPERFAAAASLSGALGWARRMPTPEWPDELRELRHTVLGEADATDTDEDVLHLLGRTPVAELPALYLACGEQDYLVEENLAFLAQAEVLGVPIERNLRPGEHEWGFWDAEIPRVLDWLPLSR</sequence>
<dbReference type="RefSeq" id="WP_343046741.1">
    <property type="nucleotide sequence ID" value="NZ_JACBZY010000001.1"/>
</dbReference>
<dbReference type="EMBL" id="JACBZY010000001">
    <property type="protein sequence ID" value="NYH00506.1"/>
    <property type="molecule type" value="Genomic_DNA"/>
</dbReference>
<dbReference type="InterPro" id="IPR000801">
    <property type="entry name" value="Esterase-like"/>
</dbReference>
<dbReference type="Proteomes" id="UP000553888">
    <property type="component" value="Unassembled WGS sequence"/>
</dbReference>
<reference evidence="1 2" key="1">
    <citation type="submission" date="2020-07" db="EMBL/GenBank/DDBJ databases">
        <title>Sequencing the genomes of 1000 actinobacteria strains.</title>
        <authorList>
            <person name="Klenk H.-P."/>
        </authorList>
    </citation>
    <scope>NUCLEOTIDE SEQUENCE [LARGE SCALE GENOMIC DNA]</scope>
    <source>
        <strain evidence="1 2">DSM 23141</strain>
    </source>
</reference>
<dbReference type="PANTHER" id="PTHR48098:SF1">
    <property type="entry name" value="DIACYLGLYCEROL ACYLTRANSFERASE_MYCOLYLTRANSFERASE AG85A"/>
    <property type="match status" value="1"/>
</dbReference>
<dbReference type="SUPFAM" id="SSF53474">
    <property type="entry name" value="alpha/beta-Hydrolases"/>
    <property type="match status" value="1"/>
</dbReference>
<organism evidence="1 2">
    <name type="scientific">Schumannella luteola</name>
    <dbReference type="NCBI Taxonomy" id="472059"/>
    <lineage>
        <taxon>Bacteria</taxon>
        <taxon>Bacillati</taxon>
        <taxon>Actinomycetota</taxon>
        <taxon>Actinomycetes</taxon>
        <taxon>Micrococcales</taxon>
        <taxon>Microbacteriaceae</taxon>
        <taxon>Schumannella</taxon>
    </lineage>
</organism>
<dbReference type="InterPro" id="IPR029058">
    <property type="entry name" value="AB_hydrolase_fold"/>
</dbReference>
<dbReference type="InterPro" id="IPR050583">
    <property type="entry name" value="Mycobacterial_A85_antigen"/>
</dbReference>